<keyword evidence="2" id="KW-1185">Reference proteome</keyword>
<evidence type="ECO:0000313" key="2">
    <source>
        <dbReference type="Proteomes" id="UP001162164"/>
    </source>
</evidence>
<organism evidence="1 2">
    <name type="scientific">Molorchus minor</name>
    <dbReference type="NCBI Taxonomy" id="1323400"/>
    <lineage>
        <taxon>Eukaryota</taxon>
        <taxon>Metazoa</taxon>
        <taxon>Ecdysozoa</taxon>
        <taxon>Arthropoda</taxon>
        <taxon>Hexapoda</taxon>
        <taxon>Insecta</taxon>
        <taxon>Pterygota</taxon>
        <taxon>Neoptera</taxon>
        <taxon>Endopterygota</taxon>
        <taxon>Coleoptera</taxon>
        <taxon>Polyphaga</taxon>
        <taxon>Cucujiformia</taxon>
        <taxon>Chrysomeloidea</taxon>
        <taxon>Cerambycidae</taxon>
        <taxon>Lamiinae</taxon>
        <taxon>Monochamini</taxon>
        <taxon>Molorchus</taxon>
    </lineage>
</organism>
<gene>
    <name evidence="1" type="ORF">NQ317_016326</name>
</gene>
<dbReference type="Proteomes" id="UP001162164">
    <property type="component" value="Unassembled WGS sequence"/>
</dbReference>
<comment type="caution">
    <text evidence="1">The sequence shown here is derived from an EMBL/GenBank/DDBJ whole genome shotgun (WGS) entry which is preliminary data.</text>
</comment>
<accession>A0ABQ9IYG9</accession>
<reference evidence="1" key="1">
    <citation type="journal article" date="2023" name="Insect Mol. Biol.">
        <title>Genome sequencing provides insights into the evolution of gene families encoding plant cell wall-degrading enzymes in longhorned beetles.</title>
        <authorList>
            <person name="Shin N.R."/>
            <person name="Okamura Y."/>
            <person name="Kirsch R."/>
            <person name="Pauchet Y."/>
        </authorList>
    </citation>
    <scope>NUCLEOTIDE SEQUENCE</scope>
    <source>
        <strain evidence="1">MMC_N1</strain>
    </source>
</reference>
<evidence type="ECO:0000313" key="1">
    <source>
        <dbReference type="EMBL" id="KAJ8969081.1"/>
    </source>
</evidence>
<sequence>MSKNLLLVDELSGEITGNQIYSKYVVSKNSVANCSTKVIGYWFSYFNWLNKFNTMGICLMWQKRS</sequence>
<proteinExistence type="predicted"/>
<name>A0ABQ9IYG9_9CUCU</name>
<protein>
    <submittedName>
        <fullName evidence="1">Uncharacterized protein</fullName>
    </submittedName>
</protein>
<dbReference type="EMBL" id="JAPWTJ010001872">
    <property type="protein sequence ID" value="KAJ8969081.1"/>
    <property type="molecule type" value="Genomic_DNA"/>
</dbReference>